<evidence type="ECO:0000313" key="1">
    <source>
        <dbReference type="EMBL" id="SDW48366.1"/>
    </source>
</evidence>
<dbReference type="Proteomes" id="UP000198711">
    <property type="component" value="Unassembled WGS sequence"/>
</dbReference>
<organism evidence="1 2">
    <name type="scientific">Hydrobacter penzbergensis</name>
    <dbReference type="NCBI Taxonomy" id="1235997"/>
    <lineage>
        <taxon>Bacteria</taxon>
        <taxon>Pseudomonadati</taxon>
        <taxon>Bacteroidota</taxon>
        <taxon>Chitinophagia</taxon>
        <taxon>Chitinophagales</taxon>
        <taxon>Chitinophagaceae</taxon>
        <taxon>Hydrobacter</taxon>
    </lineage>
</organism>
<protein>
    <submittedName>
        <fullName evidence="1">Tat (Twin-arginine translocation) pathway signal sequence</fullName>
    </submittedName>
</protein>
<dbReference type="EMBL" id="FNNO01000003">
    <property type="protein sequence ID" value="SDW48366.1"/>
    <property type="molecule type" value="Genomic_DNA"/>
</dbReference>
<reference evidence="1 2" key="1">
    <citation type="submission" date="2016-10" db="EMBL/GenBank/DDBJ databases">
        <authorList>
            <person name="Varghese N."/>
            <person name="Submissions S."/>
        </authorList>
    </citation>
    <scope>NUCLEOTIDE SEQUENCE [LARGE SCALE GENOMIC DNA]</scope>
    <source>
        <strain evidence="1 2">DSM 25353</strain>
    </source>
</reference>
<dbReference type="InterPro" id="IPR019546">
    <property type="entry name" value="TAT_signal_bac_arc"/>
</dbReference>
<dbReference type="PROSITE" id="PS51318">
    <property type="entry name" value="TAT"/>
    <property type="match status" value="1"/>
</dbReference>
<dbReference type="AlphaFoldDB" id="A0A8X8IFL1"/>
<dbReference type="InterPro" id="IPR027396">
    <property type="entry name" value="DsrEFH-like"/>
</dbReference>
<gene>
    <name evidence="1" type="ORF">SAMN05444410_10384</name>
</gene>
<dbReference type="InterPro" id="IPR006311">
    <property type="entry name" value="TAT_signal"/>
</dbReference>
<sequence>MKNKTVTQGTDRRNFIGAIATSAAAMGIGSLVTPFAAAASPTHNEMIGEADEWFSKLKGKHKIVFDVPAPHEIFPFAWPRVFLLTNQATGTPEKENNVVVILRHSGIPYAFEDRIWEQYKFGEMFKVDDPKTKAPAVRNPFWKPQPGDYKVPGIGSVDIGIDQLQESGVMFGVCDMAMTVYSAAMAQGMSKDPAEIKKDWMSGLLPGIQPMPSGVWAVGRAQEHGCAYCFVG</sequence>
<proteinExistence type="predicted"/>
<dbReference type="RefSeq" id="WP_092722611.1">
    <property type="nucleotide sequence ID" value="NZ_FNNO01000003.1"/>
</dbReference>
<dbReference type="Gene3D" id="3.40.1260.10">
    <property type="entry name" value="DsrEFH-like"/>
    <property type="match status" value="1"/>
</dbReference>
<comment type="caution">
    <text evidence="1">The sequence shown here is derived from an EMBL/GenBank/DDBJ whole genome shotgun (WGS) entry which is preliminary data.</text>
</comment>
<accession>A0A8X8IFL1</accession>
<name>A0A8X8IFL1_9BACT</name>
<dbReference type="NCBIfam" id="TIGR01409">
    <property type="entry name" value="TAT_signal_seq"/>
    <property type="match status" value="1"/>
</dbReference>
<evidence type="ECO:0000313" key="2">
    <source>
        <dbReference type="Proteomes" id="UP000198711"/>
    </source>
</evidence>
<keyword evidence="2" id="KW-1185">Reference proteome</keyword>